<name>A0A0J1BDV8_RHOIS</name>
<gene>
    <name evidence="1" type="ORF">RISK_003076</name>
</gene>
<protein>
    <submittedName>
        <fullName evidence="1">Uncharacterized protein</fullName>
    </submittedName>
</protein>
<evidence type="ECO:0000313" key="1">
    <source>
        <dbReference type="EMBL" id="KLU04808.1"/>
    </source>
</evidence>
<dbReference type="PATRIC" id="fig|595434.4.peg.2933"/>
<reference evidence="1" key="1">
    <citation type="submission" date="2015-05" db="EMBL/GenBank/DDBJ databases">
        <title>Permanent draft genome of Rhodopirellula islandicus K833.</title>
        <authorList>
            <person name="Kizina J."/>
            <person name="Richter M."/>
            <person name="Glockner F.O."/>
            <person name="Harder J."/>
        </authorList>
    </citation>
    <scope>NUCLEOTIDE SEQUENCE [LARGE SCALE GENOMIC DNA]</scope>
    <source>
        <strain evidence="1">K833</strain>
    </source>
</reference>
<dbReference type="STRING" id="595434.RISK_003076"/>
<organism evidence="1 2">
    <name type="scientific">Rhodopirellula islandica</name>
    <dbReference type="NCBI Taxonomy" id="595434"/>
    <lineage>
        <taxon>Bacteria</taxon>
        <taxon>Pseudomonadati</taxon>
        <taxon>Planctomycetota</taxon>
        <taxon>Planctomycetia</taxon>
        <taxon>Pirellulales</taxon>
        <taxon>Pirellulaceae</taxon>
        <taxon>Rhodopirellula</taxon>
    </lineage>
</organism>
<sequence length="49" mass="5387">MGKVDDTVSAHLRTLVGIIWTQVASMANGMRSHRLNRAIGCPAPARDRR</sequence>
<proteinExistence type="predicted"/>
<dbReference type="EMBL" id="LECT01000025">
    <property type="protein sequence ID" value="KLU04808.1"/>
    <property type="molecule type" value="Genomic_DNA"/>
</dbReference>
<dbReference type="Proteomes" id="UP000036367">
    <property type="component" value="Unassembled WGS sequence"/>
</dbReference>
<comment type="caution">
    <text evidence="1">The sequence shown here is derived from an EMBL/GenBank/DDBJ whole genome shotgun (WGS) entry which is preliminary data.</text>
</comment>
<keyword evidence="2" id="KW-1185">Reference proteome</keyword>
<accession>A0A0J1BDV8</accession>
<evidence type="ECO:0000313" key="2">
    <source>
        <dbReference type="Proteomes" id="UP000036367"/>
    </source>
</evidence>
<dbReference type="AlphaFoldDB" id="A0A0J1BDV8"/>